<dbReference type="GeneID" id="34554310"/>
<evidence type="ECO:0000313" key="2">
    <source>
        <dbReference type="EMBL" id="OHF03425.1"/>
    </source>
</evidence>
<feature type="compositionally biased region" description="Basic and acidic residues" evidence="1">
    <location>
        <begin position="192"/>
        <end position="224"/>
    </location>
</feature>
<reference evidence="2 3" key="1">
    <citation type="submission" date="2016-09" db="EMBL/GenBank/DDBJ databases">
        <authorList>
            <person name="Capua I."/>
            <person name="De Benedictis P."/>
            <person name="Joannis T."/>
            <person name="Lombin L.H."/>
            <person name="Cattoli G."/>
        </authorList>
    </citation>
    <scope>NUCLEOTIDE SEQUENCE [LARGE SCALE GENOMIC DNA]</scope>
    <source>
        <strain evidence="2 3">IMI 309357</strain>
    </source>
</reference>
<keyword evidence="3" id="KW-1185">Reference proteome</keyword>
<protein>
    <submittedName>
        <fullName evidence="2">Uncharacterized protein</fullName>
    </submittedName>
</protein>
<accession>A0A1G4BQ30</accession>
<sequence>MDTNALLPPATFLWSDPPTAGPEFNNNNNKKIRSHDGSRGSEKSQPIFAATEKLANESGRSKESLKAVRSRLVSRQGSRATRRSRASIESRGPFSSNEDLDIDVDDVEDLELPPNILADNWDSSAPPSSRSAERPWHRSSSSRKPRKWKRGGFVSAGWMEEEPMSEAAGVQQKKKNKKERKRGFRARLRRLLGQDREKSKAGHESPYGHEQTRDLQSDDSRLSGEQDAAAQ</sequence>
<feature type="compositionally biased region" description="Basic residues" evidence="1">
    <location>
        <begin position="140"/>
        <end position="150"/>
    </location>
</feature>
<feature type="compositionally biased region" description="Acidic residues" evidence="1">
    <location>
        <begin position="98"/>
        <end position="111"/>
    </location>
</feature>
<organism evidence="2 3">
    <name type="scientific">Colletotrichum orchidophilum</name>
    <dbReference type="NCBI Taxonomy" id="1209926"/>
    <lineage>
        <taxon>Eukaryota</taxon>
        <taxon>Fungi</taxon>
        <taxon>Dikarya</taxon>
        <taxon>Ascomycota</taxon>
        <taxon>Pezizomycotina</taxon>
        <taxon>Sordariomycetes</taxon>
        <taxon>Hypocreomycetidae</taxon>
        <taxon>Glomerellales</taxon>
        <taxon>Glomerellaceae</taxon>
        <taxon>Colletotrichum</taxon>
    </lineage>
</organism>
<gene>
    <name evidence="2" type="ORF">CORC01_01144</name>
</gene>
<evidence type="ECO:0000256" key="1">
    <source>
        <dbReference type="SAM" id="MobiDB-lite"/>
    </source>
</evidence>
<dbReference type="EMBL" id="MJBS01000006">
    <property type="protein sequence ID" value="OHF03425.1"/>
    <property type="molecule type" value="Genomic_DNA"/>
</dbReference>
<evidence type="ECO:0000313" key="3">
    <source>
        <dbReference type="Proteomes" id="UP000176998"/>
    </source>
</evidence>
<comment type="caution">
    <text evidence="2">The sequence shown here is derived from an EMBL/GenBank/DDBJ whole genome shotgun (WGS) entry which is preliminary data.</text>
</comment>
<feature type="region of interest" description="Disordered" evidence="1">
    <location>
        <begin position="1"/>
        <end position="231"/>
    </location>
</feature>
<proteinExistence type="predicted"/>
<dbReference type="RefSeq" id="XP_022480561.1">
    <property type="nucleotide sequence ID" value="XM_022612800.1"/>
</dbReference>
<dbReference type="AlphaFoldDB" id="A0A1G4BQ30"/>
<name>A0A1G4BQ30_9PEZI</name>
<feature type="compositionally biased region" description="Basic residues" evidence="1">
    <location>
        <begin position="172"/>
        <end position="190"/>
    </location>
</feature>
<dbReference type="OrthoDB" id="4845963at2759"/>
<dbReference type="Proteomes" id="UP000176998">
    <property type="component" value="Unassembled WGS sequence"/>
</dbReference>